<gene>
    <name evidence="1" type="ORF">LOK49_LG04G00432</name>
</gene>
<accession>A0ACC0I233</accession>
<evidence type="ECO:0000313" key="2">
    <source>
        <dbReference type="Proteomes" id="UP001060215"/>
    </source>
</evidence>
<sequence>MEHFRNVIADTHLADLGFVGPIFTWSNNRGGNALVRERLDRGFANDAWQLLFPHAKVYPMACTTSDHLPICVDICGAKEQRQPSASGYRMYRFGYVAWHESCEQVVADNWRPSSNADVQVWSLLLHMLVLRGGGIVMFLGVSASVEGENRSITAVAYAHFSIPG</sequence>
<dbReference type="Proteomes" id="UP001060215">
    <property type="component" value="Chromosome 2"/>
</dbReference>
<reference evidence="1 2" key="1">
    <citation type="journal article" date="2022" name="Plant J.">
        <title>Chromosome-level genome of Camellia lanceoleosa provides a valuable resource for understanding genome evolution and self-incompatibility.</title>
        <authorList>
            <person name="Gong W."/>
            <person name="Xiao S."/>
            <person name="Wang L."/>
            <person name="Liao Z."/>
            <person name="Chang Y."/>
            <person name="Mo W."/>
            <person name="Hu G."/>
            <person name="Li W."/>
            <person name="Zhao G."/>
            <person name="Zhu H."/>
            <person name="Hu X."/>
            <person name="Ji K."/>
            <person name="Xiang X."/>
            <person name="Song Q."/>
            <person name="Yuan D."/>
            <person name="Jin S."/>
            <person name="Zhang L."/>
        </authorList>
    </citation>
    <scope>NUCLEOTIDE SEQUENCE [LARGE SCALE GENOMIC DNA]</scope>
    <source>
        <strain evidence="1">SQ_2022a</strain>
    </source>
</reference>
<protein>
    <submittedName>
        <fullName evidence="1">Uncharacterized protein</fullName>
    </submittedName>
</protein>
<evidence type="ECO:0000313" key="1">
    <source>
        <dbReference type="EMBL" id="KAI8019907.1"/>
    </source>
</evidence>
<comment type="caution">
    <text evidence="1">The sequence shown here is derived from an EMBL/GenBank/DDBJ whole genome shotgun (WGS) entry which is preliminary data.</text>
</comment>
<keyword evidence="2" id="KW-1185">Reference proteome</keyword>
<name>A0ACC0I233_9ERIC</name>
<proteinExistence type="predicted"/>
<organism evidence="1 2">
    <name type="scientific">Camellia lanceoleosa</name>
    <dbReference type="NCBI Taxonomy" id="1840588"/>
    <lineage>
        <taxon>Eukaryota</taxon>
        <taxon>Viridiplantae</taxon>
        <taxon>Streptophyta</taxon>
        <taxon>Embryophyta</taxon>
        <taxon>Tracheophyta</taxon>
        <taxon>Spermatophyta</taxon>
        <taxon>Magnoliopsida</taxon>
        <taxon>eudicotyledons</taxon>
        <taxon>Gunneridae</taxon>
        <taxon>Pentapetalae</taxon>
        <taxon>asterids</taxon>
        <taxon>Ericales</taxon>
        <taxon>Theaceae</taxon>
        <taxon>Camellia</taxon>
    </lineage>
</organism>
<dbReference type="EMBL" id="CM045759">
    <property type="protein sequence ID" value="KAI8019907.1"/>
    <property type="molecule type" value="Genomic_DNA"/>
</dbReference>